<feature type="compositionally biased region" description="Polar residues" evidence="1">
    <location>
        <begin position="682"/>
        <end position="696"/>
    </location>
</feature>
<sequence length="784" mass="90504">MLDLADLEYYCYSGVWNAGLFWREWVQCNDRRHHQKYLKTEKKSEESQEKAKQTRRTWTLTSIGSNIKQKTLRRNNGDIQKLRKFRSCEEQQVGTDMEDVSLLPIPILPESGLHVPADHSTFPCGTFTEIMNAEFFHSPIIVKREKTCCNRGSSILRKELRVLSQIHHPNILLLMGFVKIDINDIVTVFEDASNGTLHHLLHQKKTILPPTEIQKFLTQLCHVMLFLHQRGWLHTAITSHSIVITANSTLKLTGFEMARKLNVIDDDNSPSEYLNKQWFPWKSPEQLSGVTILSPETDIFSVGVISWEMCTNAEPWFGYTQDEIVTKYKSLHCALESDGLPSSFVHTKNEGFIFCMQQMLKIDPKKRISCFLDVLSLVHKLQALPISTPNLVSEHIQPIHLIGSLERTQLLFQPRPQKATLTTSEQYDKHERDPYTGLKRVPNSWQKLNGKAPSTTSLDIVNLHSPTSINRGNKIISTQKFTKQCVNKFQEKNHYHLENNKPCDNSTQNNTIQKTQIGSQFINKRIKGNFEISQLSEERKNFILPTQKLLFPSQLENSFSRAVPIKPASHLNQRAINFRSISTKLNYEQNIQHEVNLRQKENTTSEKGRKWETSVPIKLHQDLQIEQESLDQKAGSTKAIETKNNSTCSKYSTTENRKHYRILRNPKLENRQHSEYLHKQDSNGYQYSEETDCQSQKGHDICNSDTESKDNGFESTDSGIFTISREFDQNLLNQMNSTEDLYIDDEFCLEMELDSHMQLLGLFDSNSDFIDSIHSDLTENENLK</sequence>
<accession>A0AAN9Z1U3</accession>
<dbReference type="GO" id="GO:0007094">
    <property type="term" value="P:mitotic spindle assembly checkpoint signaling"/>
    <property type="evidence" value="ECO:0007669"/>
    <property type="project" value="InterPro"/>
</dbReference>
<feature type="compositionally biased region" description="Polar residues" evidence="1">
    <location>
        <begin position="642"/>
        <end position="653"/>
    </location>
</feature>
<keyword evidence="4" id="KW-1185">Reference proteome</keyword>
<dbReference type="GO" id="GO:0051306">
    <property type="term" value="P:mitotic sister chromatid separation"/>
    <property type="evidence" value="ECO:0007669"/>
    <property type="project" value="InterPro"/>
</dbReference>
<dbReference type="AlphaFoldDB" id="A0AAN9Z1U3"/>
<feature type="domain" description="Protein kinase" evidence="2">
    <location>
        <begin position="116"/>
        <end position="382"/>
    </location>
</feature>
<feature type="region of interest" description="Disordered" evidence="1">
    <location>
        <begin position="677"/>
        <end position="714"/>
    </location>
</feature>
<organism evidence="3 4">
    <name type="scientific">Gryllus longicercus</name>
    <dbReference type="NCBI Taxonomy" id="2509291"/>
    <lineage>
        <taxon>Eukaryota</taxon>
        <taxon>Metazoa</taxon>
        <taxon>Ecdysozoa</taxon>
        <taxon>Arthropoda</taxon>
        <taxon>Hexapoda</taxon>
        <taxon>Insecta</taxon>
        <taxon>Pterygota</taxon>
        <taxon>Neoptera</taxon>
        <taxon>Polyneoptera</taxon>
        <taxon>Orthoptera</taxon>
        <taxon>Ensifera</taxon>
        <taxon>Gryllidea</taxon>
        <taxon>Grylloidea</taxon>
        <taxon>Gryllidae</taxon>
        <taxon>Gryllinae</taxon>
        <taxon>Gryllus</taxon>
    </lineage>
</organism>
<gene>
    <name evidence="3" type="ORF">R5R35_001975</name>
</gene>
<evidence type="ECO:0000313" key="3">
    <source>
        <dbReference type="EMBL" id="KAK7864883.1"/>
    </source>
</evidence>
<dbReference type="GO" id="GO:0030496">
    <property type="term" value="C:midbody"/>
    <property type="evidence" value="ECO:0007669"/>
    <property type="project" value="TreeGrafter"/>
</dbReference>
<reference evidence="3 4" key="1">
    <citation type="submission" date="2024-03" db="EMBL/GenBank/DDBJ databases">
        <title>The genome assembly and annotation of the cricket Gryllus longicercus Weissman &amp; Gray.</title>
        <authorList>
            <person name="Szrajer S."/>
            <person name="Gray D."/>
            <person name="Ylla G."/>
        </authorList>
    </citation>
    <scope>NUCLEOTIDE SEQUENCE [LARGE SCALE GENOMIC DNA]</scope>
    <source>
        <strain evidence="3">DAG 2021-001</strain>
        <tissue evidence="3">Whole body minus gut</tissue>
    </source>
</reference>
<proteinExistence type="predicted"/>
<comment type="caution">
    <text evidence="3">The sequence shown here is derived from an EMBL/GenBank/DDBJ whole genome shotgun (WGS) entry which is preliminary data.</text>
</comment>
<dbReference type="GO" id="GO:0004672">
    <property type="term" value="F:protein kinase activity"/>
    <property type="evidence" value="ECO:0007669"/>
    <property type="project" value="InterPro"/>
</dbReference>
<dbReference type="Gene3D" id="3.30.200.20">
    <property type="entry name" value="Phosphorylase Kinase, domain 1"/>
    <property type="match status" value="1"/>
</dbReference>
<dbReference type="Gene3D" id="1.10.510.10">
    <property type="entry name" value="Transferase(Phosphotransferase) domain 1"/>
    <property type="match status" value="1"/>
</dbReference>
<dbReference type="SUPFAM" id="SSF56112">
    <property type="entry name" value="Protein kinase-like (PK-like)"/>
    <property type="match status" value="1"/>
</dbReference>
<feature type="compositionally biased region" description="Basic and acidic residues" evidence="1">
    <location>
        <begin position="697"/>
        <end position="712"/>
    </location>
</feature>
<dbReference type="InterPro" id="IPR000719">
    <property type="entry name" value="Prot_kinase_dom"/>
</dbReference>
<dbReference type="GO" id="GO:0007140">
    <property type="term" value="P:male meiotic nuclear division"/>
    <property type="evidence" value="ECO:0007669"/>
    <property type="project" value="InterPro"/>
</dbReference>
<name>A0AAN9Z1U3_9ORTH</name>
<dbReference type="EMBL" id="JAZDUA010000191">
    <property type="protein sequence ID" value="KAK7864883.1"/>
    <property type="molecule type" value="Genomic_DNA"/>
</dbReference>
<dbReference type="GO" id="GO:0043063">
    <property type="term" value="P:intercellular bridge organization"/>
    <property type="evidence" value="ECO:0007669"/>
    <property type="project" value="InterPro"/>
</dbReference>
<feature type="region of interest" description="Disordered" evidence="1">
    <location>
        <begin position="629"/>
        <end position="653"/>
    </location>
</feature>
<dbReference type="Pfam" id="PF07714">
    <property type="entry name" value="PK_Tyr_Ser-Thr"/>
    <property type="match status" value="1"/>
</dbReference>
<evidence type="ECO:0000313" key="4">
    <source>
        <dbReference type="Proteomes" id="UP001378592"/>
    </source>
</evidence>
<dbReference type="GO" id="GO:0005524">
    <property type="term" value="F:ATP binding"/>
    <property type="evidence" value="ECO:0007669"/>
    <property type="project" value="InterPro"/>
</dbReference>
<dbReference type="Proteomes" id="UP001378592">
    <property type="component" value="Unassembled WGS sequence"/>
</dbReference>
<dbReference type="InterPro" id="IPR011009">
    <property type="entry name" value="Kinase-like_dom_sf"/>
</dbReference>
<dbReference type="PROSITE" id="PS50011">
    <property type="entry name" value="PROTEIN_KINASE_DOM"/>
    <property type="match status" value="1"/>
</dbReference>
<evidence type="ECO:0000259" key="2">
    <source>
        <dbReference type="PROSITE" id="PS50011"/>
    </source>
</evidence>
<dbReference type="GO" id="GO:0008608">
    <property type="term" value="P:attachment of spindle microtubules to kinetochore"/>
    <property type="evidence" value="ECO:0007669"/>
    <property type="project" value="InterPro"/>
</dbReference>
<dbReference type="PANTHER" id="PTHR23060:SF3">
    <property type="entry name" value="TESTIS EXPRESSED 14, INTERCELLULAR BRIDGE FORMING FACTOR"/>
    <property type="match status" value="1"/>
</dbReference>
<dbReference type="PANTHER" id="PTHR23060">
    <property type="entry name" value="TESTIS EXPRESSED GENE 14"/>
    <property type="match status" value="1"/>
</dbReference>
<dbReference type="GO" id="GO:0000776">
    <property type="term" value="C:kinetochore"/>
    <property type="evidence" value="ECO:0007669"/>
    <property type="project" value="TreeGrafter"/>
</dbReference>
<dbReference type="GO" id="GO:0045171">
    <property type="term" value="C:intercellular bridge"/>
    <property type="evidence" value="ECO:0007669"/>
    <property type="project" value="TreeGrafter"/>
</dbReference>
<dbReference type="InterPro" id="IPR039339">
    <property type="entry name" value="Tex14"/>
</dbReference>
<evidence type="ECO:0000256" key="1">
    <source>
        <dbReference type="SAM" id="MobiDB-lite"/>
    </source>
</evidence>
<dbReference type="InterPro" id="IPR001245">
    <property type="entry name" value="Ser-Thr/Tyr_kinase_cat_dom"/>
</dbReference>
<protein>
    <recommendedName>
        <fullName evidence="2">Protein kinase domain-containing protein</fullName>
    </recommendedName>
</protein>